<keyword evidence="2" id="KW-1185">Reference proteome</keyword>
<name>A0A316KTH0_9FLAO</name>
<proteinExistence type="predicted"/>
<organism evidence="1 2">
    <name type="scientific">Flagellimonas aquimarina</name>
    <dbReference type="NCBI Taxonomy" id="2201895"/>
    <lineage>
        <taxon>Bacteria</taxon>
        <taxon>Pseudomonadati</taxon>
        <taxon>Bacteroidota</taxon>
        <taxon>Flavobacteriia</taxon>
        <taxon>Flavobacteriales</taxon>
        <taxon>Flavobacteriaceae</taxon>
        <taxon>Flagellimonas</taxon>
    </lineage>
</organism>
<evidence type="ECO:0000313" key="1">
    <source>
        <dbReference type="EMBL" id="PWL37512.1"/>
    </source>
</evidence>
<accession>A0A316KTH0</accession>
<gene>
    <name evidence="1" type="ORF">DKG77_14465</name>
</gene>
<dbReference type="RefSeq" id="WP_109664462.1">
    <property type="nucleotide sequence ID" value="NZ_QGEG01000004.1"/>
</dbReference>
<dbReference type="AlphaFoldDB" id="A0A316KTH0"/>
<protein>
    <submittedName>
        <fullName evidence="1">Uncharacterized protein</fullName>
    </submittedName>
</protein>
<dbReference type="EMBL" id="QGEG01000004">
    <property type="protein sequence ID" value="PWL37512.1"/>
    <property type="molecule type" value="Genomic_DNA"/>
</dbReference>
<sequence>MKKILPILLVAFSLIYVSSCEKDDICVDGDTPLLVIGFYDAIDTTVFKSVPLIRIKGIDNDSILTTDSFNDRSNSPDSLLIPLRIDGISTTYEVITDSADDETTMEETGNRDTLSFNYSVSEQFISRACGFVANYNTLTIGLTTDDSNWIQNITVVEDTIENSNNIHVKIFH</sequence>
<reference evidence="1 2" key="1">
    <citation type="submission" date="2018-05" db="EMBL/GenBank/DDBJ databases">
        <title>Complete genome sequence of Flagellimonas aquimarina ECD12 isolated from seaweed Ecklonia cava.</title>
        <authorList>
            <person name="Choi S."/>
            <person name="Seong C."/>
        </authorList>
    </citation>
    <scope>NUCLEOTIDE SEQUENCE [LARGE SCALE GENOMIC DNA]</scope>
    <source>
        <strain evidence="1 2">ECD12</strain>
    </source>
</reference>
<comment type="caution">
    <text evidence="1">The sequence shown here is derived from an EMBL/GenBank/DDBJ whole genome shotgun (WGS) entry which is preliminary data.</text>
</comment>
<dbReference type="Pfam" id="PF20050">
    <property type="entry name" value="DUF6452"/>
    <property type="match status" value="1"/>
</dbReference>
<dbReference type="Proteomes" id="UP000245762">
    <property type="component" value="Unassembled WGS sequence"/>
</dbReference>
<dbReference type="OrthoDB" id="663527at2"/>
<evidence type="ECO:0000313" key="2">
    <source>
        <dbReference type="Proteomes" id="UP000245762"/>
    </source>
</evidence>
<dbReference type="InterPro" id="IPR045607">
    <property type="entry name" value="DUF6452"/>
</dbReference>